<feature type="transmembrane region" description="Helical" evidence="1">
    <location>
        <begin position="261"/>
        <end position="280"/>
    </location>
</feature>
<feature type="transmembrane region" description="Helical" evidence="1">
    <location>
        <begin position="185"/>
        <end position="205"/>
    </location>
</feature>
<feature type="transmembrane region" description="Helical" evidence="1">
    <location>
        <begin position="310"/>
        <end position="327"/>
    </location>
</feature>
<evidence type="ECO:0000256" key="1">
    <source>
        <dbReference type="SAM" id="Phobius"/>
    </source>
</evidence>
<feature type="transmembrane region" description="Helical" evidence="1">
    <location>
        <begin position="97"/>
        <end position="115"/>
    </location>
</feature>
<reference evidence="3" key="1">
    <citation type="journal article" date="2019" name="Int. J. Syst. Evol. Microbiol.">
        <title>The Global Catalogue of Microorganisms (GCM) 10K type strain sequencing project: providing services to taxonomists for standard genome sequencing and annotation.</title>
        <authorList>
            <consortium name="The Broad Institute Genomics Platform"/>
            <consortium name="The Broad Institute Genome Sequencing Center for Infectious Disease"/>
            <person name="Wu L."/>
            <person name="Ma J."/>
        </authorList>
    </citation>
    <scope>NUCLEOTIDE SEQUENCE [LARGE SCALE GENOMIC DNA]</scope>
    <source>
        <strain evidence="3">JCM 16112</strain>
    </source>
</reference>
<proteinExistence type="predicted"/>
<sequence>MVKLLASASVVCILIVLAGVNRGFDISDEGLYVLLADPLQNNIAGIFNYDLFFKLFFQITGHSFSLAELRIIRLISYFVGALALAGFWKNIQEESRLSAEIFCIAFLGLLVGYAFLPPSLSYNSLTVVLVCCWLKLISQKQLSLKSLLLLGLVLGFLVYIKVSLALILFPLTIGILFLGKKGKPILFVAMLIPFLLLELVFLMVLNENVVDRLQEGIPLNSLRPGYQLKTMLLSIGVGGFWILISGLLGFALGYFNKKKSSFLPAVKIIGVYGFAVICYVTHITDEWNHLILLVSSVLFGFFVGEGDFKLIRVNLWVLLLLALPFLLHFGSNVYWLRIGVHYWVFWILALRWMLKFPYWEMNFGLSALAILLVFNGIWWHPFGQNSSLWKKTTVWNRNERETLYLDPELVAVLNGIKKSTINDHSKPLLAAYRIPGLIWLSGLQTPYSPGIWDKSQLTDFFEFEPGKMIYNGLDSLPENWHFTHRQNLGVYQADSLLLLWD</sequence>
<feature type="transmembrane region" description="Helical" evidence="1">
    <location>
        <begin position="287"/>
        <end position="304"/>
    </location>
</feature>
<keyword evidence="1" id="KW-1133">Transmembrane helix</keyword>
<evidence type="ECO:0000313" key="3">
    <source>
        <dbReference type="Proteomes" id="UP001500469"/>
    </source>
</evidence>
<dbReference type="Proteomes" id="UP001500469">
    <property type="component" value="Unassembled WGS sequence"/>
</dbReference>
<name>A0ABP3YHC8_9BACT</name>
<protein>
    <recommendedName>
        <fullName evidence="4">Glycosyltransferase RgtA/B/C/D-like domain-containing protein</fullName>
    </recommendedName>
</protein>
<comment type="caution">
    <text evidence="2">The sequence shown here is derived from an EMBL/GenBank/DDBJ whole genome shotgun (WGS) entry which is preliminary data.</text>
</comment>
<keyword evidence="3" id="KW-1185">Reference proteome</keyword>
<accession>A0ABP3YHC8</accession>
<organism evidence="2 3">
    <name type="scientific">Algoriphagus jejuensis</name>
    <dbReference type="NCBI Taxonomy" id="419934"/>
    <lineage>
        <taxon>Bacteria</taxon>
        <taxon>Pseudomonadati</taxon>
        <taxon>Bacteroidota</taxon>
        <taxon>Cytophagia</taxon>
        <taxon>Cytophagales</taxon>
        <taxon>Cyclobacteriaceae</taxon>
        <taxon>Algoriphagus</taxon>
    </lineage>
</organism>
<feature type="transmembrane region" description="Helical" evidence="1">
    <location>
        <begin position="334"/>
        <end position="353"/>
    </location>
</feature>
<keyword evidence="1" id="KW-0472">Membrane</keyword>
<dbReference type="EMBL" id="BAAAFI010000047">
    <property type="protein sequence ID" value="GAA0880900.1"/>
    <property type="molecule type" value="Genomic_DNA"/>
</dbReference>
<evidence type="ECO:0008006" key="4">
    <source>
        <dbReference type="Google" id="ProtNLM"/>
    </source>
</evidence>
<gene>
    <name evidence="2" type="ORF">GCM10009119_38700</name>
</gene>
<feature type="transmembrane region" description="Helical" evidence="1">
    <location>
        <begin position="71"/>
        <end position="88"/>
    </location>
</feature>
<dbReference type="RefSeq" id="WP_343854481.1">
    <property type="nucleotide sequence ID" value="NZ_BAAAFI010000047.1"/>
</dbReference>
<feature type="transmembrane region" description="Helical" evidence="1">
    <location>
        <begin position="149"/>
        <end position="179"/>
    </location>
</feature>
<feature type="transmembrane region" description="Helical" evidence="1">
    <location>
        <begin position="365"/>
        <end position="382"/>
    </location>
</feature>
<keyword evidence="1" id="KW-0812">Transmembrane</keyword>
<feature type="transmembrane region" description="Helical" evidence="1">
    <location>
        <begin position="231"/>
        <end position="255"/>
    </location>
</feature>
<evidence type="ECO:0000313" key="2">
    <source>
        <dbReference type="EMBL" id="GAA0880900.1"/>
    </source>
</evidence>